<proteinExistence type="predicted"/>
<dbReference type="EC" id="3.6.3.2" evidence="1"/>
<name>A0A4V6KKW0_SERFO</name>
<protein>
    <submittedName>
        <fullName evidence="1">Magnesium-transporting ATPase, P-type 1</fullName>
        <ecNumber evidence="1">3.6.3.2</ecNumber>
    </submittedName>
</protein>
<dbReference type="Gene3D" id="2.70.150.10">
    <property type="entry name" value="Calcium-transporting ATPase, cytoplasmic transduction domain A"/>
    <property type="match status" value="1"/>
</dbReference>
<reference evidence="1" key="1">
    <citation type="submission" date="2019-05" db="EMBL/GenBank/DDBJ databases">
        <authorList>
            <consortium name="Pathogen Informatics"/>
        </authorList>
    </citation>
    <scope>NUCLEOTIDE SEQUENCE [LARGE SCALE GENOMIC DNA]</scope>
    <source>
        <strain evidence="1">NCTC12965</strain>
    </source>
</reference>
<organism evidence="1">
    <name type="scientific">Serratia fonticola</name>
    <dbReference type="NCBI Taxonomy" id="47917"/>
    <lineage>
        <taxon>Bacteria</taxon>
        <taxon>Pseudomonadati</taxon>
        <taxon>Pseudomonadota</taxon>
        <taxon>Gammaproteobacteria</taxon>
        <taxon>Enterobacterales</taxon>
        <taxon>Yersiniaceae</taxon>
        <taxon>Serratia</taxon>
    </lineage>
</organism>
<keyword evidence="1" id="KW-0378">Hydrolase</keyword>
<gene>
    <name evidence="1" type="primary">mgtA_7</name>
    <name evidence="1" type="ORF">NCTC12965_01129</name>
</gene>
<dbReference type="AlphaFoldDB" id="A0A4V6KKW0"/>
<dbReference type="GO" id="GO:0016787">
    <property type="term" value="F:hydrolase activity"/>
    <property type="evidence" value="ECO:0007669"/>
    <property type="project" value="UniProtKB-KW"/>
</dbReference>
<sequence>MGTNVVSGTALAIVIGTGSETYFGQLAQRVTSQDEQPNAFQGRYQQSKLAIDPLHVGDDANRVAH</sequence>
<dbReference type="Gene3D" id="1.20.1110.10">
    <property type="entry name" value="Calcium-transporting ATPase, transmembrane domain"/>
    <property type="match status" value="1"/>
</dbReference>
<dbReference type="EMBL" id="CABEEZ010000021">
    <property type="protein sequence ID" value="VTR20818.1"/>
    <property type="molecule type" value="Genomic_DNA"/>
</dbReference>
<accession>A0A4V6KKW0</accession>
<evidence type="ECO:0000313" key="1">
    <source>
        <dbReference type="EMBL" id="VTR20818.1"/>
    </source>
</evidence>